<feature type="compositionally biased region" description="Basic and acidic residues" evidence="1">
    <location>
        <begin position="781"/>
        <end position="799"/>
    </location>
</feature>
<dbReference type="GO" id="GO:0015074">
    <property type="term" value="P:DNA integration"/>
    <property type="evidence" value="ECO:0007669"/>
    <property type="project" value="InterPro"/>
</dbReference>
<dbReference type="PANTHER" id="PTHR48475">
    <property type="entry name" value="RIBONUCLEASE H"/>
    <property type="match status" value="1"/>
</dbReference>
<organism evidence="3 4">
    <name type="scientific">Vitis vinifera</name>
    <name type="common">Grape</name>
    <dbReference type="NCBI Taxonomy" id="29760"/>
    <lineage>
        <taxon>Eukaryota</taxon>
        <taxon>Viridiplantae</taxon>
        <taxon>Streptophyta</taxon>
        <taxon>Embryophyta</taxon>
        <taxon>Tracheophyta</taxon>
        <taxon>Spermatophyta</taxon>
        <taxon>Magnoliopsida</taxon>
        <taxon>eudicotyledons</taxon>
        <taxon>Gunneridae</taxon>
        <taxon>Pentapetalae</taxon>
        <taxon>rosids</taxon>
        <taxon>Vitales</taxon>
        <taxon>Vitaceae</taxon>
        <taxon>Viteae</taxon>
        <taxon>Vitis</taxon>
    </lineage>
</organism>
<feature type="region of interest" description="Disordered" evidence="1">
    <location>
        <begin position="778"/>
        <end position="818"/>
    </location>
</feature>
<dbReference type="Pfam" id="PF00665">
    <property type="entry name" value="rve"/>
    <property type="match status" value="1"/>
</dbReference>
<evidence type="ECO:0000313" key="4">
    <source>
        <dbReference type="Proteomes" id="UP000288805"/>
    </source>
</evidence>
<sequence length="1663" mass="187351">MSRLLHLSPDGGRKIAQIVDRPSEKDQISMILRSLQPRFARHLMGFPHTDFGSLVQALYGIEEGIARGLWPESSPSDSKVKKPLGGQRPGDVSAISSVGSRSPRRYQTFGQTSRAYYPQRYAQYRPPRPMIPTYLHQTPEPVFAAQVSKRPPTLYPRPRAPTDYYSSCTEADTTVLPARPVPQPVPPRFRMDLHSKCNHEPLPTHSTHAVPPPPGGIHHIDFVEDDSIHMMSWDDGVPEPIVLDDAHQGPPAPFILRLDDDDLEGRDVQIVTRSGRVAQPPPLVSRPFDGAVSHEEVRREDDEILRQLQSTQARISIWSLLASSSTHRDALIRALSQIRVETTTTPEGLIHMMTADRATCIVFSDDDLPPEDFGTSTQTVRAYDSTKREVMGTLMIELMIGPTTFPILFQVLRIPTSFNLLLGRPWIHKAGAIPSSLHQKVKFIHDGQVITVHSTRDIFAASEPVLQISHSEDDLFLTGFTFDEIQALEIEDFCRDFVAMSFDQHNSTVVLDMMRGMTFLPGMGLGRRQQGPSEFIAAIDHDTTFGLGFIPTEADYRHMARLRKERVRARLSHTPFDYPIRPYRMSLTDYFVRGSETRPRLEEIDSVVHTDRETDLQHLFHQLQLKEITGDGVMVDSTEMIDGVVSHDEYRDEMDMMTMSQITSIVQLQPVSAFDMFGVSTIEVFEGTQTLPVPELPEDDSSLYEGIVSPVEGASDLVDPPLSFDVLSGFVSRSDDVSIASFIDLSISEYSPVSCDSTSISAPHSPTSHIFDINDEVAWPDSDKDSSDHDSDPVDERVSPDTGDVETVDFGTEDQPRELKIGSPLSTEERDRLIHLLRSVKQKLRRLHPRWSLQVKEEIQKQLSVGFISVVEYPEWLANVIPVPKKDGKVRVCVDFRDLNKASPKDDFPLPHIDLLVDGTAGHSMLSFMDGFSGYNQILMAPEDMKKTAFITEWGTYCYRVMPFGLKNAGATYQRAATTLFHDMMHRDVEVYVDDMIVKSRGRADHLDALERFFERIRKFRLRLNPKKCTFGVTSGKLLGHMVSDRGIEVDPDKIKAILGMPMRGLRKRSGNQPTVWNDGCQIAFEKINEYFLSPPILVPPMPGRPLLLYLSVSDMALGCMRLRHYMTEYSVCLISRLDPLRYLFDRPALTGRLMRWLVLLTEFDIQYVSQKSIKGSIVADHLASLPISESRPVDDDFPDEEFIAMTSLSGWRMYFDGTANQSGYGIGVLLVSPQGDHIPRSVRLAFSDRHPATNNIVEYEACILGLETALELDIRQMKVFGDSNLVLRQIQGIGRPGIAQNRFADALATLASSVDIPIDVVIRPLLIELRSAPAYCCLIGETEVQDDLPWYHDIYQFLRYGTYPEVATTKDRRALRNLATRFVICGDTLYRRSADGMLLLCLDRASADRVMREVHAGVCGPHMGGHMLARKIMRTGYFWLTMETDCCQFVQKCPECQIHGDLIHAPPSELHALTSPWPFSVWGIDIIGKVSPKSSSGHEFILVAIDYFTKWVEAASYARLTSARVASFIRSHIICRYGVPHELISDRGVHFRAEVDTLLQKYAIRHHRSSAYRPQTNGAVEAANKNIKRILRKMVETSRDWSEKLPFALWAYRTSFRTSTGATPYSLVYGMEAVLPIETEMGSLRVALEQQISETEWGSGSI</sequence>
<name>A0A438FQZ5_VITVI</name>
<dbReference type="Pfam" id="PF13456">
    <property type="entry name" value="RVT_3"/>
    <property type="match status" value="1"/>
</dbReference>
<dbReference type="InterPro" id="IPR041588">
    <property type="entry name" value="Integrase_H2C2"/>
</dbReference>
<dbReference type="EMBL" id="QGNW01000775">
    <property type="protein sequence ID" value="RVW62365.1"/>
    <property type="molecule type" value="Genomic_DNA"/>
</dbReference>
<evidence type="ECO:0000259" key="2">
    <source>
        <dbReference type="PROSITE" id="PS50994"/>
    </source>
</evidence>
<accession>A0A438FQZ5</accession>
<evidence type="ECO:0000256" key="1">
    <source>
        <dbReference type="SAM" id="MobiDB-lite"/>
    </source>
</evidence>
<dbReference type="InterPro" id="IPR043128">
    <property type="entry name" value="Rev_trsase/Diguanyl_cyclase"/>
</dbReference>
<comment type="caution">
    <text evidence="3">The sequence shown here is derived from an EMBL/GenBank/DDBJ whole genome shotgun (WGS) entry which is preliminary data.</text>
</comment>
<dbReference type="GO" id="GO:0003676">
    <property type="term" value="F:nucleic acid binding"/>
    <property type="evidence" value="ECO:0007669"/>
    <property type="project" value="InterPro"/>
</dbReference>
<dbReference type="InterPro" id="IPR002156">
    <property type="entry name" value="RNaseH_domain"/>
</dbReference>
<dbReference type="Proteomes" id="UP000288805">
    <property type="component" value="Unassembled WGS sequence"/>
</dbReference>
<dbReference type="InterPro" id="IPR000477">
    <property type="entry name" value="RT_dom"/>
</dbReference>
<dbReference type="SUPFAM" id="SSF53098">
    <property type="entry name" value="Ribonuclease H-like"/>
    <property type="match status" value="2"/>
</dbReference>
<dbReference type="InterPro" id="IPR036397">
    <property type="entry name" value="RNaseH_sf"/>
</dbReference>
<dbReference type="Gene3D" id="3.10.10.10">
    <property type="entry name" value="HIV Type 1 Reverse Transcriptase, subunit A, domain 1"/>
    <property type="match status" value="1"/>
</dbReference>
<dbReference type="Gene3D" id="3.30.70.270">
    <property type="match status" value="1"/>
</dbReference>
<dbReference type="Pfam" id="PF17921">
    <property type="entry name" value="Integrase_H2C2"/>
    <property type="match status" value="1"/>
</dbReference>
<dbReference type="InterPro" id="IPR043502">
    <property type="entry name" value="DNA/RNA_pol_sf"/>
</dbReference>
<reference evidence="3 4" key="1">
    <citation type="journal article" date="2018" name="PLoS Genet.">
        <title>Population sequencing reveals clonal diversity and ancestral inbreeding in the grapevine cultivar Chardonnay.</title>
        <authorList>
            <person name="Roach M.J."/>
            <person name="Johnson D.L."/>
            <person name="Bohlmann J."/>
            <person name="van Vuuren H.J."/>
            <person name="Jones S.J."/>
            <person name="Pretorius I.S."/>
            <person name="Schmidt S.A."/>
            <person name="Borneman A.R."/>
        </authorList>
    </citation>
    <scope>NUCLEOTIDE SEQUENCE [LARGE SCALE GENOMIC DNA]</scope>
    <source>
        <strain evidence="4">cv. Chardonnay</strain>
        <tissue evidence="3">Leaf</tissue>
    </source>
</reference>
<dbReference type="CDD" id="cd09279">
    <property type="entry name" value="RNase_HI_like"/>
    <property type="match status" value="1"/>
</dbReference>
<protein>
    <submittedName>
        <fullName evidence="3">Retrovirus-related Pol polyprotein from transposon 297</fullName>
    </submittedName>
</protein>
<dbReference type="Gene3D" id="3.30.420.10">
    <property type="entry name" value="Ribonuclease H-like superfamily/Ribonuclease H"/>
    <property type="match status" value="2"/>
</dbReference>
<dbReference type="Gene3D" id="1.10.340.70">
    <property type="match status" value="1"/>
</dbReference>
<dbReference type="InterPro" id="IPR001584">
    <property type="entry name" value="Integrase_cat-core"/>
</dbReference>
<dbReference type="CDD" id="cd01647">
    <property type="entry name" value="RT_LTR"/>
    <property type="match status" value="1"/>
</dbReference>
<dbReference type="GO" id="GO:0004523">
    <property type="term" value="F:RNA-DNA hybrid ribonuclease activity"/>
    <property type="evidence" value="ECO:0007669"/>
    <property type="project" value="InterPro"/>
</dbReference>
<gene>
    <name evidence="3" type="primary">pol_381</name>
    <name evidence="3" type="ORF">CK203_062118</name>
</gene>
<dbReference type="SUPFAM" id="SSF56672">
    <property type="entry name" value="DNA/RNA polymerases"/>
    <property type="match status" value="1"/>
</dbReference>
<dbReference type="PROSITE" id="PS50994">
    <property type="entry name" value="INTEGRASE"/>
    <property type="match status" value="1"/>
</dbReference>
<dbReference type="Pfam" id="PF00078">
    <property type="entry name" value="RVT_1"/>
    <property type="match status" value="1"/>
</dbReference>
<feature type="region of interest" description="Disordered" evidence="1">
    <location>
        <begin position="70"/>
        <end position="105"/>
    </location>
</feature>
<dbReference type="PANTHER" id="PTHR48475:SF1">
    <property type="entry name" value="RNASE H TYPE-1 DOMAIN-CONTAINING PROTEIN"/>
    <property type="match status" value="1"/>
</dbReference>
<proteinExistence type="predicted"/>
<evidence type="ECO:0000313" key="3">
    <source>
        <dbReference type="EMBL" id="RVW62365.1"/>
    </source>
</evidence>
<feature type="domain" description="Integrase catalytic" evidence="2">
    <location>
        <begin position="1473"/>
        <end position="1633"/>
    </location>
</feature>
<dbReference type="InterPro" id="IPR012337">
    <property type="entry name" value="RNaseH-like_sf"/>
</dbReference>